<dbReference type="InterPro" id="IPR050083">
    <property type="entry name" value="HtpX_protease"/>
</dbReference>
<evidence type="ECO:0000256" key="9">
    <source>
        <dbReference type="ARBA" id="ARBA00022989"/>
    </source>
</evidence>
<evidence type="ECO:0000256" key="4">
    <source>
        <dbReference type="ARBA" id="ARBA00022670"/>
    </source>
</evidence>
<feature type="binding site" evidence="12">
    <location>
        <position position="150"/>
    </location>
    <ligand>
        <name>Zn(2+)</name>
        <dbReference type="ChEBI" id="CHEBI:29105"/>
        <note>catalytic</note>
    </ligand>
</feature>
<dbReference type="EC" id="3.4.24.-" evidence="12"/>
<reference evidence="14 15" key="1">
    <citation type="journal article" date="2016" name="Nat. Commun.">
        <title>Thousands of microbial genomes shed light on interconnected biogeochemical processes in an aquifer system.</title>
        <authorList>
            <person name="Anantharaman K."/>
            <person name="Brown C.T."/>
            <person name="Hug L.A."/>
            <person name="Sharon I."/>
            <person name="Castelle C.J."/>
            <person name="Probst A.J."/>
            <person name="Thomas B.C."/>
            <person name="Singh A."/>
            <person name="Wilkins M.J."/>
            <person name="Karaoz U."/>
            <person name="Brodie E.L."/>
            <person name="Williams K.H."/>
            <person name="Hubbard S.S."/>
            <person name="Banfield J.F."/>
        </authorList>
    </citation>
    <scope>NUCLEOTIDE SEQUENCE [LARGE SCALE GENOMIC DNA]</scope>
</reference>
<evidence type="ECO:0000313" key="15">
    <source>
        <dbReference type="Proteomes" id="UP000176389"/>
    </source>
</evidence>
<keyword evidence="10 12" id="KW-0482">Metalloprotease</keyword>
<sequence length="308" mass="33391">MAVPTIYNQIDSNRRKTIILMVGFSIFIIGVAYILVVALGYEGPGALGFVGIILIISGFVNLGSYYWSDKLVLGMSGAKPIDKESNRDLYRIVENLTIASGTPMPKIYVIEDSAPNAFATGRDPKHAAIAFTTGILNRLEKLELEGVAAHELSHVRNYDTRLMSIVVILLGTVALLADIFFRSLWWGGGNRDRRGGGALIILVGVLVAILAPIAAQLIKFSVSRRREFLADSSGVLLTRNPEGLATALLKISNDATPSQHASAANAHLFIINPFKGKQAKSWLANLFRTHPPVEERVKALRSSIGTSL</sequence>
<dbReference type="EMBL" id="MHCS01000009">
    <property type="protein sequence ID" value="OGY26854.1"/>
    <property type="molecule type" value="Genomic_DNA"/>
</dbReference>
<evidence type="ECO:0000256" key="12">
    <source>
        <dbReference type="HAMAP-Rule" id="MF_00188"/>
    </source>
</evidence>
<dbReference type="Gene3D" id="3.30.2010.10">
    <property type="entry name" value="Metalloproteases ('zincins'), catalytic domain"/>
    <property type="match status" value="1"/>
</dbReference>
<comment type="cofactor">
    <cofactor evidence="12">
        <name>Zn(2+)</name>
        <dbReference type="ChEBI" id="CHEBI:29105"/>
    </cofactor>
    <text evidence="12">Binds 1 zinc ion per subunit.</text>
</comment>
<dbReference type="AlphaFoldDB" id="A0A1G1WGT9"/>
<evidence type="ECO:0000313" key="14">
    <source>
        <dbReference type="EMBL" id="OGY26854.1"/>
    </source>
</evidence>
<evidence type="ECO:0000256" key="10">
    <source>
        <dbReference type="ARBA" id="ARBA00023049"/>
    </source>
</evidence>
<keyword evidence="7 12" id="KW-0378">Hydrolase</keyword>
<dbReference type="InterPro" id="IPR036938">
    <property type="entry name" value="PAP2/HPO_sf"/>
</dbReference>
<dbReference type="CDD" id="cd07340">
    <property type="entry name" value="M48B_Htpx_like"/>
    <property type="match status" value="1"/>
</dbReference>
<evidence type="ECO:0000256" key="7">
    <source>
        <dbReference type="ARBA" id="ARBA00022801"/>
    </source>
</evidence>
<feature type="transmembrane region" description="Helical" evidence="12">
    <location>
        <begin position="47"/>
        <end position="67"/>
    </location>
</feature>
<feature type="active site" evidence="12">
    <location>
        <position position="151"/>
    </location>
</feature>
<comment type="similarity">
    <text evidence="2 12">Belongs to the peptidase M48B family.</text>
</comment>
<dbReference type="GO" id="GO:0004222">
    <property type="term" value="F:metalloendopeptidase activity"/>
    <property type="evidence" value="ECO:0007669"/>
    <property type="project" value="UniProtKB-UniRule"/>
</dbReference>
<feature type="binding site" evidence="12">
    <location>
        <position position="227"/>
    </location>
    <ligand>
        <name>Zn(2+)</name>
        <dbReference type="ChEBI" id="CHEBI:29105"/>
        <note>catalytic</note>
    </ligand>
</feature>
<dbReference type="InterPro" id="IPR022919">
    <property type="entry name" value="Pept_M48_protease_HtpX"/>
</dbReference>
<proteinExistence type="inferred from homology"/>
<comment type="subcellular location">
    <subcellularLocation>
        <location evidence="1 12">Cell membrane</location>
        <topology evidence="1 12">Multi-pass membrane protein</topology>
    </subcellularLocation>
</comment>
<dbReference type="GO" id="GO:0005886">
    <property type="term" value="C:plasma membrane"/>
    <property type="evidence" value="ECO:0007669"/>
    <property type="project" value="UniProtKB-SubCell"/>
</dbReference>
<keyword evidence="5 12" id="KW-0812">Transmembrane</keyword>
<feature type="transmembrane region" description="Helical" evidence="12">
    <location>
        <begin position="197"/>
        <end position="218"/>
    </location>
</feature>
<dbReference type="STRING" id="1802596.A2Z11_01590"/>
<feature type="transmembrane region" description="Helical" evidence="12">
    <location>
        <begin position="162"/>
        <end position="185"/>
    </location>
</feature>
<keyword evidence="8 12" id="KW-0862">Zinc</keyword>
<keyword evidence="3 12" id="KW-1003">Cell membrane</keyword>
<keyword evidence="11 12" id="KW-0472">Membrane</keyword>
<evidence type="ECO:0000256" key="5">
    <source>
        <dbReference type="ARBA" id="ARBA00022692"/>
    </source>
</evidence>
<dbReference type="PANTHER" id="PTHR43221">
    <property type="entry name" value="PROTEASE HTPX"/>
    <property type="match status" value="1"/>
</dbReference>
<keyword evidence="9 12" id="KW-1133">Transmembrane helix</keyword>
<feature type="transmembrane region" description="Helical" evidence="12">
    <location>
        <begin position="18"/>
        <end position="41"/>
    </location>
</feature>
<dbReference type="HAMAP" id="MF_00188">
    <property type="entry name" value="Pept_M48_protease_HtpX"/>
    <property type="match status" value="1"/>
</dbReference>
<organism evidence="14 15">
    <name type="scientific">Candidatus Woykebacteria bacterium RBG_16_43_9</name>
    <dbReference type="NCBI Taxonomy" id="1802596"/>
    <lineage>
        <taxon>Bacteria</taxon>
        <taxon>Candidatus Woykeibacteriota</taxon>
    </lineage>
</organism>
<dbReference type="GO" id="GO:0008270">
    <property type="term" value="F:zinc ion binding"/>
    <property type="evidence" value="ECO:0007669"/>
    <property type="project" value="UniProtKB-UniRule"/>
</dbReference>
<evidence type="ECO:0000256" key="6">
    <source>
        <dbReference type="ARBA" id="ARBA00022723"/>
    </source>
</evidence>
<dbReference type="InterPro" id="IPR001915">
    <property type="entry name" value="Peptidase_M48"/>
</dbReference>
<evidence type="ECO:0000256" key="11">
    <source>
        <dbReference type="ARBA" id="ARBA00023136"/>
    </source>
</evidence>
<evidence type="ECO:0000256" key="8">
    <source>
        <dbReference type="ARBA" id="ARBA00022833"/>
    </source>
</evidence>
<comment type="caution">
    <text evidence="14">The sequence shown here is derived from an EMBL/GenBank/DDBJ whole genome shotgun (WGS) entry which is preliminary data.</text>
</comment>
<keyword evidence="6 12" id="KW-0479">Metal-binding</keyword>
<keyword evidence="4 12" id="KW-0645">Protease</keyword>
<feature type="domain" description="Peptidase M48" evidence="13">
    <location>
        <begin position="85"/>
        <end position="302"/>
    </location>
</feature>
<dbReference type="SUPFAM" id="SSF48317">
    <property type="entry name" value="Acid phosphatase/Vanadium-dependent haloperoxidase"/>
    <property type="match status" value="1"/>
</dbReference>
<evidence type="ECO:0000256" key="3">
    <source>
        <dbReference type="ARBA" id="ARBA00022475"/>
    </source>
</evidence>
<evidence type="ECO:0000256" key="1">
    <source>
        <dbReference type="ARBA" id="ARBA00004651"/>
    </source>
</evidence>
<evidence type="ECO:0000259" key="13">
    <source>
        <dbReference type="Pfam" id="PF01435"/>
    </source>
</evidence>
<dbReference type="Pfam" id="PF01435">
    <property type="entry name" value="Peptidase_M48"/>
    <property type="match status" value="1"/>
</dbReference>
<gene>
    <name evidence="12" type="primary">htpX</name>
    <name evidence="14" type="ORF">A2Z11_01590</name>
</gene>
<accession>A0A1G1WGT9</accession>
<dbReference type="Proteomes" id="UP000176389">
    <property type="component" value="Unassembled WGS sequence"/>
</dbReference>
<name>A0A1G1WGT9_9BACT</name>
<feature type="binding site" evidence="12">
    <location>
        <position position="154"/>
    </location>
    <ligand>
        <name>Zn(2+)</name>
        <dbReference type="ChEBI" id="CHEBI:29105"/>
        <note>catalytic</note>
    </ligand>
</feature>
<evidence type="ECO:0000256" key="2">
    <source>
        <dbReference type="ARBA" id="ARBA00009779"/>
    </source>
</evidence>
<dbReference type="GO" id="GO:0006508">
    <property type="term" value="P:proteolysis"/>
    <property type="evidence" value="ECO:0007669"/>
    <property type="project" value="UniProtKB-KW"/>
</dbReference>
<dbReference type="PANTHER" id="PTHR43221:SF1">
    <property type="entry name" value="PROTEASE HTPX"/>
    <property type="match status" value="1"/>
</dbReference>
<protein>
    <recommendedName>
        <fullName evidence="12">Protease HtpX homolog</fullName>
        <ecNumber evidence="12">3.4.24.-</ecNumber>
    </recommendedName>
</protein>